<dbReference type="RefSeq" id="WP_209402700.1">
    <property type="nucleotide sequence ID" value="NZ_JAGIYQ010000002.1"/>
</dbReference>
<reference evidence="1" key="1">
    <citation type="submission" date="2021-04" db="EMBL/GenBank/DDBJ databases">
        <title>Genome seq and assembly of Bacillus sp.</title>
        <authorList>
            <person name="Chhetri G."/>
        </authorList>
    </citation>
    <scope>NUCLEOTIDE SEQUENCE</scope>
    <source>
        <strain evidence="1">RG28</strain>
    </source>
</reference>
<dbReference type="InterPro" id="IPR025177">
    <property type="entry name" value="MciZ"/>
</dbReference>
<keyword evidence="2" id="KW-1185">Reference proteome</keyword>
<dbReference type="EMBL" id="JAGIYQ010000002">
    <property type="protein sequence ID" value="MBP0724310.1"/>
    <property type="molecule type" value="Genomic_DNA"/>
</dbReference>
<dbReference type="Pfam" id="PF13072">
    <property type="entry name" value="MciZ"/>
    <property type="match status" value="1"/>
</dbReference>
<evidence type="ECO:0000313" key="2">
    <source>
        <dbReference type="Proteomes" id="UP000682134"/>
    </source>
</evidence>
<protein>
    <submittedName>
        <fullName evidence="1">Z-ring formation inhibitor MciZ</fullName>
    </submittedName>
</protein>
<evidence type="ECO:0000313" key="1">
    <source>
        <dbReference type="EMBL" id="MBP0724310.1"/>
    </source>
</evidence>
<comment type="caution">
    <text evidence="1">The sequence shown here is derived from an EMBL/GenBank/DDBJ whole genome shotgun (WGS) entry which is preliminary data.</text>
</comment>
<sequence>MKTLRTSSMIVLVGKKSEILKTLQSTSQQFKTVQEWITHEKAQHLYLVK</sequence>
<dbReference type="Proteomes" id="UP000682134">
    <property type="component" value="Unassembled WGS sequence"/>
</dbReference>
<organism evidence="1 2">
    <name type="scientific">Gottfriedia endophytica</name>
    <dbReference type="NCBI Taxonomy" id="2820819"/>
    <lineage>
        <taxon>Bacteria</taxon>
        <taxon>Bacillati</taxon>
        <taxon>Bacillota</taxon>
        <taxon>Bacilli</taxon>
        <taxon>Bacillales</taxon>
        <taxon>Bacillaceae</taxon>
        <taxon>Gottfriedia</taxon>
    </lineage>
</organism>
<proteinExistence type="predicted"/>
<accession>A0A940SHU3</accession>
<name>A0A940SHU3_9BACI</name>
<dbReference type="AlphaFoldDB" id="A0A940SHU3"/>
<gene>
    <name evidence="1" type="primary">mciZ</name>
    <name evidence="1" type="ORF">J5Y03_03810</name>
</gene>